<accession>A0ABW4T1R3</accession>
<dbReference type="Proteomes" id="UP001597368">
    <property type="component" value="Unassembled WGS sequence"/>
</dbReference>
<keyword evidence="2" id="KW-1185">Reference proteome</keyword>
<evidence type="ECO:0000313" key="1">
    <source>
        <dbReference type="EMBL" id="MFD1935095.1"/>
    </source>
</evidence>
<dbReference type="RefSeq" id="WP_379575215.1">
    <property type="nucleotide sequence ID" value="NZ_JBHUFV010000039.1"/>
</dbReference>
<gene>
    <name evidence="1" type="ORF">ACFSKW_26830</name>
</gene>
<name>A0ABW4T1R3_9ACTN</name>
<dbReference type="EMBL" id="JBHUFV010000039">
    <property type="protein sequence ID" value="MFD1935095.1"/>
    <property type="molecule type" value="Genomic_DNA"/>
</dbReference>
<dbReference type="SUPFAM" id="SSF52540">
    <property type="entry name" value="P-loop containing nucleoside triphosphate hydrolases"/>
    <property type="match status" value="1"/>
</dbReference>
<reference evidence="2" key="1">
    <citation type="journal article" date="2019" name="Int. J. Syst. Evol. Microbiol.">
        <title>The Global Catalogue of Microorganisms (GCM) 10K type strain sequencing project: providing services to taxonomists for standard genome sequencing and annotation.</title>
        <authorList>
            <consortium name="The Broad Institute Genomics Platform"/>
            <consortium name="The Broad Institute Genome Sequencing Center for Infectious Disease"/>
            <person name="Wu L."/>
            <person name="Ma J."/>
        </authorList>
    </citation>
    <scope>NUCLEOTIDE SEQUENCE [LARGE SCALE GENOMIC DNA]</scope>
    <source>
        <strain evidence="2">ICMP 6774ER</strain>
    </source>
</reference>
<proteinExistence type="predicted"/>
<dbReference type="InterPro" id="IPR027417">
    <property type="entry name" value="P-loop_NTPase"/>
</dbReference>
<comment type="caution">
    <text evidence="1">The sequence shown here is derived from an EMBL/GenBank/DDBJ whole genome shotgun (WGS) entry which is preliminary data.</text>
</comment>
<organism evidence="1 2">
    <name type="scientific">Nonomuraea mangrovi</name>
    <dbReference type="NCBI Taxonomy" id="2316207"/>
    <lineage>
        <taxon>Bacteria</taxon>
        <taxon>Bacillati</taxon>
        <taxon>Actinomycetota</taxon>
        <taxon>Actinomycetes</taxon>
        <taxon>Streptosporangiales</taxon>
        <taxon>Streptosporangiaceae</taxon>
        <taxon>Nonomuraea</taxon>
    </lineage>
</organism>
<evidence type="ECO:0000313" key="2">
    <source>
        <dbReference type="Proteomes" id="UP001597368"/>
    </source>
</evidence>
<dbReference type="Gene3D" id="3.40.50.300">
    <property type="entry name" value="P-loop containing nucleotide triphosphate hydrolases"/>
    <property type="match status" value="1"/>
</dbReference>
<sequence length="226" mass="23887">MTVIGVASVKGSPGVTAFALALATTWPGSALLAELDASGGDLAGYHGLQPDPGIASLATEFRRERDPEVLTRHTQTLLSGLKVIAAPAHPAQAYAAINALAPALPALFPKLLRDTMLIADLGRLVGPSVELARSTDRLLVLARAHLTDLAHLDGLPPNAELVLVGRGPYPPKEVTDALGLKVRAHIRHDPVAQAFLEGRRRRTRLVRAAEELSATLATFVQLEPTP</sequence>
<protein>
    <submittedName>
        <fullName evidence="1">Uncharacterized protein</fullName>
    </submittedName>
</protein>